<comment type="caution">
    <text evidence="1">The sequence shown here is derived from an EMBL/GenBank/DDBJ whole genome shotgun (WGS) entry which is preliminary data.</text>
</comment>
<name>A0AAV3A4W7_PYXAD</name>
<accession>A0AAV3A4W7</accession>
<keyword evidence="2" id="KW-1185">Reference proteome</keyword>
<proteinExistence type="predicted"/>
<gene>
    <name evidence="1" type="ORF">GDO54_016787</name>
</gene>
<dbReference type="Proteomes" id="UP001181693">
    <property type="component" value="Unassembled WGS sequence"/>
</dbReference>
<organism evidence="1 2">
    <name type="scientific">Pyxicephalus adspersus</name>
    <name type="common">African bullfrog</name>
    <dbReference type="NCBI Taxonomy" id="30357"/>
    <lineage>
        <taxon>Eukaryota</taxon>
        <taxon>Metazoa</taxon>
        <taxon>Chordata</taxon>
        <taxon>Craniata</taxon>
        <taxon>Vertebrata</taxon>
        <taxon>Euteleostomi</taxon>
        <taxon>Amphibia</taxon>
        <taxon>Batrachia</taxon>
        <taxon>Anura</taxon>
        <taxon>Neobatrachia</taxon>
        <taxon>Ranoidea</taxon>
        <taxon>Pyxicephalidae</taxon>
        <taxon>Pyxicephalinae</taxon>
        <taxon>Pyxicephalus</taxon>
    </lineage>
</organism>
<sequence>MGQYGASEILTADIKTVEYTFQQYGQKNKILKLWKTQPKNIPYQASKPVGIWKSAFTETDAPKTRRHLMERPLLHTLLIHLICS</sequence>
<dbReference type="AlphaFoldDB" id="A0AAV3A4W7"/>
<evidence type="ECO:0000313" key="2">
    <source>
        <dbReference type="Proteomes" id="UP001181693"/>
    </source>
</evidence>
<reference evidence="1" key="1">
    <citation type="thesis" date="2020" institute="ProQuest LLC" country="789 East Eisenhower Parkway, Ann Arbor, MI, USA">
        <title>Comparative Genomics and Chromosome Evolution.</title>
        <authorList>
            <person name="Mudd A.B."/>
        </authorList>
    </citation>
    <scope>NUCLEOTIDE SEQUENCE</scope>
    <source>
        <strain evidence="1">1538</strain>
        <tissue evidence="1">Blood</tissue>
    </source>
</reference>
<dbReference type="EMBL" id="DYDO01000009">
    <property type="protein sequence ID" value="DBA18555.1"/>
    <property type="molecule type" value="Genomic_DNA"/>
</dbReference>
<protein>
    <submittedName>
        <fullName evidence="1">Uncharacterized protein</fullName>
    </submittedName>
</protein>
<evidence type="ECO:0000313" key="1">
    <source>
        <dbReference type="EMBL" id="DBA18555.1"/>
    </source>
</evidence>